<evidence type="ECO:0000313" key="11">
    <source>
        <dbReference type="EMBL" id="KAL0129006.1"/>
    </source>
</evidence>
<keyword evidence="9" id="KW-0812">Transmembrane</keyword>
<dbReference type="PANTHER" id="PTHR24276">
    <property type="entry name" value="POLYSERASE-RELATED"/>
    <property type="match status" value="1"/>
</dbReference>
<evidence type="ECO:0000256" key="5">
    <source>
        <dbReference type="ARBA" id="ARBA00022825"/>
    </source>
</evidence>
<dbReference type="GO" id="GO:0006508">
    <property type="term" value="P:proteolysis"/>
    <property type="evidence" value="ECO:0007669"/>
    <property type="project" value="UniProtKB-KW"/>
</dbReference>
<feature type="domain" description="Peptidase S1" evidence="10">
    <location>
        <begin position="62"/>
        <end position="286"/>
    </location>
</feature>
<dbReference type="Pfam" id="PF00089">
    <property type="entry name" value="Trypsin"/>
    <property type="match status" value="1"/>
</dbReference>
<comment type="caution">
    <text evidence="11">The sequence shown here is derived from an EMBL/GenBank/DDBJ whole genome shotgun (WGS) entry which is preliminary data.</text>
</comment>
<dbReference type="InterPro" id="IPR001314">
    <property type="entry name" value="Peptidase_S1A"/>
</dbReference>
<proteinExistence type="inferred from homology"/>
<keyword evidence="9" id="KW-1133">Transmembrane helix</keyword>
<dbReference type="InterPro" id="IPR009003">
    <property type="entry name" value="Peptidase_S1_PA"/>
</dbReference>
<dbReference type="PROSITE" id="PS50240">
    <property type="entry name" value="TRYPSIN_DOM"/>
    <property type="match status" value="1"/>
</dbReference>
<evidence type="ECO:0000256" key="2">
    <source>
        <dbReference type="ARBA" id="ARBA00022670"/>
    </source>
</evidence>
<dbReference type="Proteomes" id="UP001430953">
    <property type="component" value="Unassembled WGS sequence"/>
</dbReference>
<evidence type="ECO:0000256" key="1">
    <source>
        <dbReference type="ARBA" id="ARBA00007664"/>
    </source>
</evidence>
<name>A0AAW2GL99_9HYME</name>
<dbReference type="Gene3D" id="2.40.10.10">
    <property type="entry name" value="Trypsin-like serine proteases"/>
    <property type="match status" value="1"/>
</dbReference>
<accession>A0AAW2GL99</accession>
<dbReference type="InterPro" id="IPR043504">
    <property type="entry name" value="Peptidase_S1_PA_chymotrypsin"/>
</dbReference>
<keyword evidence="7" id="KW-1015">Disulfide bond</keyword>
<dbReference type="PROSITE" id="PS00135">
    <property type="entry name" value="TRYPSIN_SER"/>
    <property type="match status" value="1"/>
</dbReference>
<dbReference type="GO" id="GO:0004252">
    <property type="term" value="F:serine-type endopeptidase activity"/>
    <property type="evidence" value="ECO:0007669"/>
    <property type="project" value="InterPro"/>
</dbReference>
<keyword evidence="9" id="KW-0472">Membrane</keyword>
<dbReference type="InterPro" id="IPR001254">
    <property type="entry name" value="Trypsin_dom"/>
</dbReference>
<organism evidence="11 12">
    <name type="scientific">Cardiocondyla obscurior</name>
    <dbReference type="NCBI Taxonomy" id="286306"/>
    <lineage>
        <taxon>Eukaryota</taxon>
        <taxon>Metazoa</taxon>
        <taxon>Ecdysozoa</taxon>
        <taxon>Arthropoda</taxon>
        <taxon>Hexapoda</taxon>
        <taxon>Insecta</taxon>
        <taxon>Pterygota</taxon>
        <taxon>Neoptera</taxon>
        <taxon>Endopterygota</taxon>
        <taxon>Hymenoptera</taxon>
        <taxon>Apocrita</taxon>
        <taxon>Aculeata</taxon>
        <taxon>Formicoidea</taxon>
        <taxon>Formicidae</taxon>
        <taxon>Myrmicinae</taxon>
        <taxon>Cardiocondyla</taxon>
    </lineage>
</organism>
<feature type="transmembrane region" description="Helical" evidence="9">
    <location>
        <begin position="41"/>
        <end position="58"/>
    </location>
</feature>
<keyword evidence="12" id="KW-1185">Reference proteome</keyword>
<keyword evidence="2 8" id="KW-0645">Protease</keyword>
<evidence type="ECO:0000256" key="9">
    <source>
        <dbReference type="SAM" id="Phobius"/>
    </source>
</evidence>
<dbReference type="PROSITE" id="PS00134">
    <property type="entry name" value="TRYPSIN_HIS"/>
    <property type="match status" value="1"/>
</dbReference>
<evidence type="ECO:0000256" key="3">
    <source>
        <dbReference type="ARBA" id="ARBA00022729"/>
    </source>
</evidence>
<dbReference type="EMBL" id="JADYXP020000003">
    <property type="protein sequence ID" value="KAL0129006.1"/>
    <property type="molecule type" value="Genomic_DNA"/>
</dbReference>
<evidence type="ECO:0000259" key="10">
    <source>
        <dbReference type="PROSITE" id="PS50240"/>
    </source>
</evidence>
<dbReference type="InterPro" id="IPR050430">
    <property type="entry name" value="Peptidase_S1"/>
</dbReference>
<keyword evidence="4 8" id="KW-0378">Hydrolase</keyword>
<evidence type="ECO:0000256" key="8">
    <source>
        <dbReference type="RuleBase" id="RU363034"/>
    </source>
</evidence>
<reference evidence="11 12" key="1">
    <citation type="submission" date="2023-03" db="EMBL/GenBank/DDBJ databases">
        <title>High recombination rates correlate with genetic variation in Cardiocondyla obscurior ants.</title>
        <authorList>
            <person name="Errbii M."/>
        </authorList>
    </citation>
    <scope>NUCLEOTIDE SEQUENCE [LARGE SCALE GENOMIC DNA]</scope>
    <source>
        <strain evidence="11">Alpha-2009</strain>
        <tissue evidence="11">Whole body</tissue>
    </source>
</reference>
<dbReference type="AlphaFoldDB" id="A0AAW2GL99"/>
<sequence>MNGFEKISYRDIVILFVLSGFAVNSRAYSRATSVTKSPTTAIMLIILCLALIASASCLKPRIIGGTPTTINKHPYQVSIHYNGELACGGSIISKEWILTAAHCVYGGSPSLFKIRVASTYHDKEGTLITAVATIVIHKKYQADTYDYDVALIKLHTPLTLGPNIKVVLLAVGNIKPGSQAIVAGWGKTSRNGASSKVLQSLKIPIIEQEECRKIYARYRPVTSNMLCAGYLSGSKDTCQGDSGGALVYNDVQIGIVSWGAQCASVGFPGVYTRVSAIRQWITEQTNV</sequence>
<gene>
    <name evidence="11" type="ORF">PUN28_004008</name>
</gene>
<protein>
    <recommendedName>
        <fullName evidence="10">Peptidase S1 domain-containing protein</fullName>
    </recommendedName>
</protein>
<evidence type="ECO:0000256" key="4">
    <source>
        <dbReference type="ARBA" id="ARBA00022801"/>
    </source>
</evidence>
<evidence type="ECO:0000256" key="6">
    <source>
        <dbReference type="ARBA" id="ARBA00023145"/>
    </source>
</evidence>
<dbReference type="InterPro" id="IPR018114">
    <property type="entry name" value="TRYPSIN_HIS"/>
</dbReference>
<keyword evidence="3" id="KW-0732">Signal</keyword>
<comment type="similarity">
    <text evidence="1">Belongs to the peptidase S1 family.</text>
</comment>
<dbReference type="InterPro" id="IPR033116">
    <property type="entry name" value="TRYPSIN_SER"/>
</dbReference>
<dbReference type="FunFam" id="2.40.10.10:FF:000077">
    <property type="entry name" value="Predicted protein"/>
    <property type="match status" value="1"/>
</dbReference>
<dbReference type="SUPFAM" id="SSF50494">
    <property type="entry name" value="Trypsin-like serine proteases"/>
    <property type="match status" value="1"/>
</dbReference>
<evidence type="ECO:0000256" key="7">
    <source>
        <dbReference type="ARBA" id="ARBA00023157"/>
    </source>
</evidence>
<keyword evidence="6" id="KW-0865">Zymogen</keyword>
<dbReference type="SMART" id="SM00020">
    <property type="entry name" value="Tryp_SPc"/>
    <property type="match status" value="1"/>
</dbReference>
<dbReference type="CDD" id="cd00190">
    <property type="entry name" value="Tryp_SPc"/>
    <property type="match status" value="1"/>
</dbReference>
<keyword evidence="5 8" id="KW-0720">Serine protease</keyword>
<dbReference type="PANTHER" id="PTHR24276:SF91">
    <property type="entry name" value="AT26814P-RELATED"/>
    <property type="match status" value="1"/>
</dbReference>
<evidence type="ECO:0000313" key="12">
    <source>
        <dbReference type="Proteomes" id="UP001430953"/>
    </source>
</evidence>
<dbReference type="PRINTS" id="PR00722">
    <property type="entry name" value="CHYMOTRYPSIN"/>
</dbReference>